<protein>
    <recommendedName>
        <fullName evidence="3">Flagellar Assembly Protein A N-terminal region domain-containing protein</fullName>
    </recommendedName>
</protein>
<gene>
    <name evidence="4" type="ORF">A2Z86_06760</name>
</gene>
<dbReference type="Pfam" id="PF20250">
    <property type="entry name" value="FapA_N"/>
    <property type="match status" value="1"/>
</dbReference>
<feature type="region of interest" description="Disordered" evidence="2">
    <location>
        <begin position="547"/>
        <end position="568"/>
    </location>
</feature>
<dbReference type="Proteomes" id="UP000176992">
    <property type="component" value="Unassembled WGS sequence"/>
</dbReference>
<dbReference type="PANTHER" id="PTHR38032">
    <property type="entry name" value="POLYMERASE-RELATED"/>
    <property type="match status" value="1"/>
</dbReference>
<dbReference type="InterPro" id="IPR046865">
    <property type="entry name" value="FapA_b_solenoid"/>
</dbReference>
<sequence>MDNILITNKEVGTFEQREDGVYLAIFPNSKDEISFEDVRKEIIRKGVVNSDFNVIRKIWEQSSGEPVKIADYFERYDTLKDKYIDIAISDNEMEAYLTLGVPEGLAEITVNDVLYKLLEYGVEMGINEKEIKRLLEAGQPARKAIVARGRPVQNGKDSNVKVLIDMDKSAKPLITEDGSVDFRNINMIKIVDKDQLLAVKEPCSQGEAGYTVTGRITEPRAGEDYPLPRGKNTYLAEDGLQLFASIIGNVFYEQDVLNVENVYVVKGNVDFSTGNISYPGDVVINGDVKSDFSVHTEGNIIVRGTVEAAELVSTSGNIDVKKGIIGTQTEKKAKIVAGGSVKALFIQEGVVSAGKDIEVGSYILNSQIHAEHDVMAIRDRGMIAGSNVFSGSCVRAKNVGSISDTKTQIKVGKIVKGDIEFKNKQLDEELEVLKEEDKLLRKRLDFLELLKKRLPHFPQEKEQELADLLDKIKKLEKIKETVVADKADFESKFIDQFGVERKIFVLQTLWPGALVGINEAVKKVESRQRRVMAVLEENQVEFKRLSLKEATGGRSDMEDDEDEEGEGS</sequence>
<accession>A0A1F5YH93</accession>
<feature type="coiled-coil region" evidence="1">
    <location>
        <begin position="416"/>
        <end position="485"/>
    </location>
</feature>
<feature type="domain" description="Flagellar Assembly Protein A N-terminal region" evidence="3">
    <location>
        <begin position="84"/>
        <end position="253"/>
    </location>
</feature>
<comment type="caution">
    <text evidence="4">The sequence shown here is derived from an EMBL/GenBank/DDBJ whole genome shotgun (WGS) entry which is preliminary data.</text>
</comment>
<proteinExistence type="predicted"/>
<evidence type="ECO:0000259" key="3">
    <source>
        <dbReference type="Pfam" id="PF20250"/>
    </source>
</evidence>
<reference evidence="4 5" key="1">
    <citation type="journal article" date="2016" name="Nat. Commun.">
        <title>Thousands of microbial genomes shed light on interconnected biogeochemical processes in an aquifer system.</title>
        <authorList>
            <person name="Anantharaman K."/>
            <person name="Brown C.T."/>
            <person name="Hug L.A."/>
            <person name="Sharon I."/>
            <person name="Castelle C.J."/>
            <person name="Probst A.J."/>
            <person name="Thomas B.C."/>
            <person name="Singh A."/>
            <person name="Wilkins M.J."/>
            <person name="Karaoz U."/>
            <person name="Brodie E.L."/>
            <person name="Williams K.H."/>
            <person name="Hubbard S.S."/>
            <person name="Banfield J.F."/>
        </authorList>
    </citation>
    <scope>NUCLEOTIDE SEQUENCE [LARGE SCALE GENOMIC DNA]</scope>
</reference>
<dbReference type="EMBL" id="MFIV01000035">
    <property type="protein sequence ID" value="OGF99231.1"/>
    <property type="molecule type" value="Genomic_DNA"/>
</dbReference>
<dbReference type="PANTHER" id="PTHR38032:SF1">
    <property type="entry name" value="RNA-BINDING PROTEIN KHPB N-TERMINAL DOMAIN-CONTAINING PROTEIN"/>
    <property type="match status" value="1"/>
</dbReference>
<evidence type="ECO:0000313" key="5">
    <source>
        <dbReference type="Proteomes" id="UP000176992"/>
    </source>
</evidence>
<dbReference type="InterPro" id="IPR005646">
    <property type="entry name" value="FapA"/>
</dbReference>
<dbReference type="Pfam" id="PF03961">
    <property type="entry name" value="FapA"/>
    <property type="match status" value="1"/>
</dbReference>
<evidence type="ECO:0000256" key="2">
    <source>
        <dbReference type="SAM" id="MobiDB-lite"/>
    </source>
</evidence>
<dbReference type="AlphaFoldDB" id="A0A1F5YH93"/>
<feature type="compositionally biased region" description="Acidic residues" evidence="2">
    <location>
        <begin position="557"/>
        <end position="568"/>
    </location>
</feature>
<evidence type="ECO:0000256" key="1">
    <source>
        <dbReference type="SAM" id="Coils"/>
    </source>
</evidence>
<dbReference type="InterPro" id="IPR046866">
    <property type="entry name" value="FapA_N"/>
</dbReference>
<name>A0A1F5YH93_9BACT</name>
<organism evidence="4 5">
    <name type="scientific">Candidatus Glassbacteria bacterium GWA2_58_10</name>
    <dbReference type="NCBI Taxonomy" id="1817865"/>
    <lineage>
        <taxon>Bacteria</taxon>
        <taxon>Candidatus Glassiibacteriota</taxon>
    </lineage>
</organism>
<evidence type="ECO:0000313" key="4">
    <source>
        <dbReference type="EMBL" id="OGF99231.1"/>
    </source>
</evidence>
<keyword evidence="1" id="KW-0175">Coiled coil</keyword>